<dbReference type="Pfam" id="PF13439">
    <property type="entry name" value="Glyco_transf_4"/>
    <property type="match status" value="1"/>
</dbReference>
<dbReference type="Gene3D" id="3.40.50.2000">
    <property type="entry name" value="Glycogen Phosphorylase B"/>
    <property type="match status" value="2"/>
</dbReference>
<comment type="caution">
    <text evidence="3">The sequence shown here is derived from an EMBL/GenBank/DDBJ whole genome shotgun (WGS) entry which is preliminary data.</text>
</comment>
<name>A0A0G0JI54_9BACT</name>
<reference evidence="3 4" key="1">
    <citation type="journal article" date="2015" name="Nature">
        <title>rRNA introns, odd ribosomes, and small enigmatic genomes across a large radiation of phyla.</title>
        <authorList>
            <person name="Brown C.T."/>
            <person name="Hug L.A."/>
            <person name="Thomas B.C."/>
            <person name="Sharon I."/>
            <person name="Castelle C.J."/>
            <person name="Singh A."/>
            <person name="Wilkins M.J."/>
            <person name="Williams K.H."/>
            <person name="Banfield J.F."/>
        </authorList>
    </citation>
    <scope>NUCLEOTIDE SEQUENCE [LARGE SCALE GENOMIC DNA]</scope>
</reference>
<evidence type="ECO:0000259" key="2">
    <source>
        <dbReference type="Pfam" id="PF13439"/>
    </source>
</evidence>
<keyword evidence="3" id="KW-0808">Transferase</keyword>
<feature type="domain" description="Glycosyl transferase family 1" evidence="1">
    <location>
        <begin position="205"/>
        <end position="372"/>
    </location>
</feature>
<dbReference type="PANTHER" id="PTHR45947:SF3">
    <property type="entry name" value="SULFOQUINOVOSYL TRANSFERASE SQD2"/>
    <property type="match status" value="1"/>
</dbReference>
<dbReference type="PANTHER" id="PTHR45947">
    <property type="entry name" value="SULFOQUINOVOSYL TRANSFERASE SQD2"/>
    <property type="match status" value="1"/>
</dbReference>
<dbReference type="SUPFAM" id="SSF53756">
    <property type="entry name" value="UDP-Glycosyltransferase/glycogen phosphorylase"/>
    <property type="match status" value="1"/>
</dbReference>
<dbReference type="InterPro" id="IPR001296">
    <property type="entry name" value="Glyco_trans_1"/>
</dbReference>
<dbReference type="AlphaFoldDB" id="A0A0G0JI54"/>
<dbReference type="STRING" id="1619046.US42_C0006G0038"/>
<dbReference type="InterPro" id="IPR028098">
    <property type="entry name" value="Glyco_trans_4-like_N"/>
</dbReference>
<proteinExistence type="predicted"/>
<accession>A0A0G0JI54</accession>
<dbReference type="Proteomes" id="UP000034849">
    <property type="component" value="Unassembled WGS sequence"/>
</dbReference>
<sequence length="399" mass="45029">MKIAHIVCTFPPYNGGMGNVVFSLASELINQGEEVTVFTPDYFESSEMKDTGAEPEKIHTESINNNLDFVNRLRPALQYGNAAYLPQIAEELNQFDIVHLHYPFFGVANLVRKWKLRNPHKKLVVTYHMDTRGPGWKGLFFKYYGYFWLPKILESADCLLATSLDYLKVSLASVHYQKHPEKWQELPLGVDSQKFQPHEKNDILVQSLGLDNNFPTILFVGGMDEAHYFKGVPVLLKALYLLKQNNFVCQVVLVGEGNLKAEFKLLTKSLGLENQIIFADNVDNENLPYFYNLADLFVLPSTTAGEAYGLVLLEAMSSGVPVIASDLPGVRKVAELGGKVVPASNAELLAQSIQAYFSLSNNEKENLKKEVRQIVEVDYSWSIITQKLRQIYQQLVVKT</sequence>
<dbReference type="EMBL" id="LBSX01000006">
    <property type="protein sequence ID" value="KKQ27731.1"/>
    <property type="molecule type" value="Genomic_DNA"/>
</dbReference>
<dbReference type="CDD" id="cd03801">
    <property type="entry name" value="GT4_PimA-like"/>
    <property type="match status" value="1"/>
</dbReference>
<evidence type="ECO:0000259" key="1">
    <source>
        <dbReference type="Pfam" id="PF00534"/>
    </source>
</evidence>
<evidence type="ECO:0000313" key="4">
    <source>
        <dbReference type="Proteomes" id="UP000034849"/>
    </source>
</evidence>
<protein>
    <submittedName>
        <fullName evidence="3">Glycosyltransferase (Modular protein)</fullName>
    </submittedName>
</protein>
<dbReference type="InterPro" id="IPR050194">
    <property type="entry name" value="Glycosyltransferase_grp1"/>
</dbReference>
<gene>
    <name evidence="3" type="ORF">US42_C0006G0038</name>
</gene>
<feature type="domain" description="Glycosyltransferase subfamily 4-like N-terminal" evidence="2">
    <location>
        <begin position="15"/>
        <end position="192"/>
    </location>
</feature>
<evidence type="ECO:0000313" key="3">
    <source>
        <dbReference type="EMBL" id="KKQ27731.1"/>
    </source>
</evidence>
<organism evidence="3 4">
    <name type="scientific">Candidatus Magasanikbacteria bacterium GW2011_GWC2_37_14</name>
    <dbReference type="NCBI Taxonomy" id="1619046"/>
    <lineage>
        <taxon>Bacteria</taxon>
        <taxon>Candidatus Magasanikiibacteriota</taxon>
    </lineage>
</organism>
<dbReference type="Pfam" id="PF00534">
    <property type="entry name" value="Glycos_transf_1"/>
    <property type="match status" value="1"/>
</dbReference>
<dbReference type="GO" id="GO:0016757">
    <property type="term" value="F:glycosyltransferase activity"/>
    <property type="evidence" value="ECO:0007669"/>
    <property type="project" value="InterPro"/>
</dbReference>